<feature type="chain" id="PRO_5047095760" description="Secreted protein" evidence="1">
    <location>
        <begin position="28"/>
        <end position="59"/>
    </location>
</feature>
<dbReference type="EMBL" id="JACEIK010004837">
    <property type="protein sequence ID" value="MCD9646556.1"/>
    <property type="molecule type" value="Genomic_DNA"/>
</dbReference>
<evidence type="ECO:0000313" key="2">
    <source>
        <dbReference type="EMBL" id="MCD9646556.1"/>
    </source>
</evidence>
<evidence type="ECO:0008006" key="4">
    <source>
        <dbReference type="Google" id="ProtNLM"/>
    </source>
</evidence>
<evidence type="ECO:0000256" key="1">
    <source>
        <dbReference type="SAM" id="SignalP"/>
    </source>
</evidence>
<keyword evidence="3" id="KW-1185">Reference proteome</keyword>
<gene>
    <name evidence="2" type="ORF">HAX54_036476</name>
</gene>
<feature type="signal peptide" evidence="1">
    <location>
        <begin position="1"/>
        <end position="27"/>
    </location>
</feature>
<dbReference type="Proteomes" id="UP000823775">
    <property type="component" value="Unassembled WGS sequence"/>
</dbReference>
<comment type="caution">
    <text evidence="2">The sequence shown here is derived from an EMBL/GenBank/DDBJ whole genome shotgun (WGS) entry which is preliminary data.</text>
</comment>
<reference evidence="2 3" key="1">
    <citation type="journal article" date="2021" name="BMC Genomics">
        <title>Datura genome reveals duplications of psychoactive alkaloid biosynthetic genes and high mutation rate following tissue culture.</title>
        <authorList>
            <person name="Rajewski A."/>
            <person name="Carter-House D."/>
            <person name="Stajich J."/>
            <person name="Litt A."/>
        </authorList>
    </citation>
    <scope>NUCLEOTIDE SEQUENCE [LARGE SCALE GENOMIC DNA]</scope>
    <source>
        <strain evidence="2">AR-01</strain>
    </source>
</reference>
<name>A0ABS8VH27_DATST</name>
<feature type="non-terminal residue" evidence="2">
    <location>
        <position position="59"/>
    </location>
</feature>
<protein>
    <recommendedName>
        <fullName evidence="4">Secreted protein</fullName>
    </recommendedName>
</protein>
<accession>A0ABS8VH27</accession>
<evidence type="ECO:0000313" key="3">
    <source>
        <dbReference type="Proteomes" id="UP000823775"/>
    </source>
</evidence>
<sequence length="59" mass="6637">MRLNVPTRARVAALCTLSCLCVVPVHVALVPAPHARPCVGWSERCPMRMFNCFAPRFQR</sequence>
<keyword evidence="1" id="KW-0732">Signal</keyword>
<organism evidence="2 3">
    <name type="scientific">Datura stramonium</name>
    <name type="common">Jimsonweed</name>
    <name type="synonym">Common thornapple</name>
    <dbReference type="NCBI Taxonomy" id="4076"/>
    <lineage>
        <taxon>Eukaryota</taxon>
        <taxon>Viridiplantae</taxon>
        <taxon>Streptophyta</taxon>
        <taxon>Embryophyta</taxon>
        <taxon>Tracheophyta</taxon>
        <taxon>Spermatophyta</taxon>
        <taxon>Magnoliopsida</taxon>
        <taxon>eudicotyledons</taxon>
        <taxon>Gunneridae</taxon>
        <taxon>Pentapetalae</taxon>
        <taxon>asterids</taxon>
        <taxon>lamiids</taxon>
        <taxon>Solanales</taxon>
        <taxon>Solanaceae</taxon>
        <taxon>Solanoideae</taxon>
        <taxon>Datureae</taxon>
        <taxon>Datura</taxon>
    </lineage>
</organism>
<proteinExistence type="predicted"/>